<gene>
    <name evidence="2" type="ORF">MACH07_07260</name>
</gene>
<evidence type="ECO:0000256" key="1">
    <source>
        <dbReference type="SAM" id="MobiDB-lite"/>
    </source>
</evidence>
<name>A0AA48KL89_9FLAO</name>
<organism evidence="2 3">
    <name type="scientific">Flagellimonas marinaquae</name>
    <dbReference type="NCBI Taxonomy" id="254955"/>
    <lineage>
        <taxon>Bacteria</taxon>
        <taxon>Pseudomonadati</taxon>
        <taxon>Bacteroidota</taxon>
        <taxon>Flavobacteriia</taxon>
        <taxon>Flavobacteriales</taxon>
        <taxon>Flavobacteriaceae</taxon>
        <taxon>Flagellimonas</taxon>
    </lineage>
</organism>
<dbReference type="Proteomes" id="UP001330184">
    <property type="component" value="Chromosome"/>
</dbReference>
<evidence type="ECO:0000313" key="2">
    <source>
        <dbReference type="EMBL" id="BDW91894.1"/>
    </source>
</evidence>
<reference evidence="2 3" key="1">
    <citation type="submission" date="2023-01" db="EMBL/GenBank/DDBJ databases">
        <title>Complete genome sequence of Muricauda aquimarina strain IFOP_LL357.</title>
        <authorList>
            <person name="Gajardo G."/>
            <person name="Ueki S."/>
            <person name="Maruyama F."/>
        </authorList>
    </citation>
    <scope>NUCLEOTIDE SEQUENCE [LARGE SCALE GENOMIC DNA]</scope>
    <source>
        <strain evidence="2 3">IFOP_LL357</strain>
    </source>
</reference>
<evidence type="ECO:0000313" key="3">
    <source>
        <dbReference type="Proteomes" id="UP001330184"/>
    </source>
</evidence>
<dbReference type="EMBL" id="AP027268">
    <property type="protein sequence ID" value="BDW91894.1"/>
    <property type="molecule type" value="Genomic_DNA"/>
</dbReference>
<accession>A0AA48KL89</accession>
<keyword evidence="3" id="KW-1185">Reference proteome</keyword>
<feature type="compositionally biased region" description="Basic residues" evidence="1">
    <location>
        <begin position="121"/>
        <end position="133"/>
    </location>
</feature>
<proteinExistence type="predicted"/>
<sequence length="142" mass="16667">MVMLISVGIAAQKHGGQGMHKGQKMDLSAEEMATLHTKRMTLALDLTKAQFDKVYEINLENAELRKAKQDQMKSMKENGEWKKPTSEEHFKMQNERLDHQIAVQEKMKKILDEKQYEAWKKMQKHKKSMHGKKKMEERGRRG</sequence>
<feature type="region of interest" description="Disordered" evidence="1">
    <location>
        <begin position="119"/>
        <end position="142"/>
    </location>
</feature>
<dbReference type="AlphaFoldDB" id="A0AA48KL89"/>
<protein>
    <recommendedName>
        <fullName evidence="4">DUF4890 domain-containing protein</fullName>
    </recommendedName>
</protein>
<evidence type="ECO:0008006" key="4">
    <source>
        <dbReference type="Google" id="ProtNLM"/>
    </source>
</evidence>